<gene>
    <name evidence="1" type="ORF">JAAARDRAFT_197466</name>
</gene>
<dbReference type="EMBL" id="KL197734">
    <property type="protein sequence ID" value="KDQ53300.1"/>
    <property type="molecule type" value="Genomic_DNA"/>
</dbReference>
<proteinExistence type="predicted"/>
<sequence length="268" mass="30020">AGCASGCARTFVKIKTKVSLPSSAADFADWLGHPHDEAYQPYYPQDSGDPYTRNPDNDYITYNLGTHLGDFQEEEFQYYHYQPDFCNSLRLLLGDPLLPEEPKISDIFAVEQIDFFASSIVSHHNMSDPSKIPASVIPIFDGSNYKQWSTIITGICRHNNSWSVVKPGGNHTCPAAAEEKAVWEEKNDKALGLFTVYMHPTLHRFLTKEDGSDRAAGEVWDELKKSYGEANAITGFVDFQTLTRTVFTTETPLCSQITSMEASRARCI</sequence>
<dbReference type="STRING" id="933084.A0A067PHH2"/>
<dbReference type="Proteomes" id="UP000027265">
    <property type="component" value="Unassembled WGS sequence"/>
</dbReference>
<evidence type="ECO:0000313" key="1">
    <source>
        <dbReference type="EMBL" id="KDQ53300.1"/>
    </source>
</evidence>
<evidence type="ECO:0000313" key="2">
    <source>
        <dbReference type="Proteomes" id="UP000027265"/>
    </source>
</evidence>
<name>A0A067PHH2_9AGAM</name>
<dbReference type="HOGENOM" id="CLU_1040344_0_0_1"/>
<keyword evidence="2" id="KW-1185">Reference proteome</keyword>
<dbReference type="InParanoid" id="A0A067PHH2"/>
<dbReference type="AlphaFoldDB" id="A0A067PHH2"/>
<feature type="non-terminal residue" evidence="1">
    <location>
        <position position="1"/>
    </location>
</feature>
<protein>
    <submittedName>
        <fullName evidence="1">Uncharacterized protein</fullName>
    </submittedName>
</protein>
<reference evidence="2" key="1">
    <citation type="journal article" date="2014" name="Proc. Natl. Acad. Sci. U.S.A.">
        <title>Extensive sampling of basidiomycete genomes demonstrates inadequacy of the white-rot/brown-rot paradigm for wood decay fungi.</title>
        <authorList>
            <person name="Riley R."/>
            <person name="Salamov A.A."/>
            <person name="Brown D.W."/>
            <person name="Nagy L.G."/>
            <person name="Floudas D."/>
            <person name="Held B.W."/>
            <person name="Levasseur A."/>
            <person name="Lombard V."/>
            <person name="Morin E."/>
            <person name="Otillar R."/>
            <person name="Lindquist E.A."/>
            <person name="Sun H."/>
            <person name="LaButti K.M."/>
            <person name="Schmutz J."/>
            <person name="Jabbour D."/>
            <person name="Luo H."/>
            <person name="Baker S.E."/>
            <person name="Pisabarro A.G."/>
            <person name="Walton J.D."/>
            <person name="Blanchette R.A."/>
            <person name="Henrissat B."/>
            <person name="Martin F."/>
            <person name="Cullen D."/>
            <person name="Hibbett D.S."/>
            <person name="Grigoriev I.V."/>
        </authorList>
    </citation>
    <scope>NUCLEOTIDE SEQUENCE [LARGE SCALE GENOMIC DNA]</scope>
    <source>
        <strain evidence="2">MUCL 33604</strain>
    </source>
</reference>
<accession>A0A067PHH2</accession>
<organism evidence="1 2">
    <name type="scientific">Jaapia argillacea MUCL 33604</name>
    <dbReference type="NCBI Taxonomy" id="933084"/>
    <lineage>
        <taxon>Eukaryota</taxon>
        <taxon>Fungi</taxon>
        <taxon>Dikarya</taxon>
        <taxon>Basidiomycota</taxon>
        <taxon>Agaricomycotina</taxon>
        <taxon>Agaricomycetes</taxon>
        <taxon>Agaricomycetidae</taxon>
        <taxon>Jaapiales</taxon>
        <taxon>Jaapiaceae</taxon>
        <taxon>Jaapia</taxon>
    </lineage>
</organism>